<dbReference type="Proteomes" id="UP000596095">
    <property type="component" value="Chromosome"/>
</dbReference>
<reference evidence="1 2" key="1">
    <citation type="submission" date="2021-01" db="EMBL/GenBank/DDBJ databases">
        <title>Genome Characterization of a novel Stenotrophomonas isolate with high keratinase activity.</title>
        <authorList>
            <person name="Cao Z.-J."/>
        </authorList>
    </citation>
    <scope>NUCLEOTIDE SEQUENCE [LARGE SCALE GENOMIC DNA]</scope>
    <source>
        <strain evidence="1 2">DHHJ</strain>
    </source>
</reference>
<protein>
    <submittedName>
        <fullName evidence="1">NHLP-related RiPP peptide</fullName>
    </submittedName>
</protein>
<dbReference type="NCBIfam" id="TIGR04509">
    <property type="entry name" value="mod_pep_NH_fam"/>
    <property type="match status" value="1"/>
</dbReference>
<dbReference type="EMBL" id="CP067993">
    <property type="protein sequence ID" value="QQQ42649.1"/>
    <property type="molecule type" value="Genomic_DNA"/>
</dbReference>
<gene>
    <name evidence="1" type="ORF">JJL50_00890</name>
</gene>
<evidence type="ECO:0000313" key="1">
    <source>
        <dbReference type="EMBL" id="QQQ42649.1"/>
    </source>
</evidence>
<sequence length="96" mass="10159">MTNRKSPLSLADATTLLDLLTTDADFRTAFKQDPATALQQISVEAGAAAQGCMLSADLASNEDLAAARDNLVQQLTERAVFSHPHCFIDGSQAPTP</sequence>
<evidence type="ECO:0000313" key="2">
    <source>
        <dbReference type="Proteomes" id="UP000596095"/>
    </source>
</evidence>
<proteinExistence type="predicted"/>
<accession>A0ABD7C4F2</accession>
<dbReference type="AlphaFoldDB" id="A0ABD7C4F2"/>
<name>A0ABD7C4F2_STEMA</name>
<dbReference type="InterPro" id="IPR030976">
    <property type="entry name" value="Mod_pep_NH_fam"/>
</dbReference>
<dbReference type="RefSeq" id="WP_012509741.1">
    <property type="nucleotide sequence ID" value="NZ_AP021867.1"/>
</dbReference>
<organism evidence="1 2">
    <name type="scientific">Stenotrophomonas maltophilia</name>
    <name type="common">Pseudomonas maltophilia</name>
    <name type="synonym">Xanthomonas maltophilia</name>
    <dbReference type="NCBI Taxonomy" id="40324"/>
    <lineage>
        <taxon>Bacteria</taxon>
        <taxon>Pseudomonadati</taxon>
        <taxon>Pseudomonadota</taxon>
        <taxon>Gammaproteobacteria</taxon>
        <taxon>Lysobacterales</taxon>
        <taxon>Lysobacteraceae</taxon>
        <taxon>Stenotrophomonas</taxon>
        <taxon>Stenotrophomonas maltophilia group</taxon>
    </lineage>
</organism>